<dbReference type="AlphaFoldDB" id="A0A1L3MI53"/>
<dbReference type="InterPro" id="IPR014729">
    <property type="entry name" value="Rossmann-like_a/b/a_fold"/>
</dbReference>
<proteinExistence type="inferred from homology"/>
<dbReference type="RefSeq" id="WP_072625243.1">
    <property type="nucleotide sequence ID" value="NZ_CP013290.1"/>
</dbReference>
<sequence>MTPMTSPAPDRPRILSGMQPTSDSLHLGNYLGALVNWVGLQEDFDAYYFVADLHALTVPTDPADITRRSRVTAAQYIAGGVDPERSAIFCQSHVREHTELMWVLACQTAFGEASRMTQFKDKTAKGLGANVGLFTYPILMAADILIYDAARVPVGDDQRQHLEITRDLAERFNARFGDTLVVPEPHILKESARIMDLQEPTGKMSKSSSSDKGLISLLDDPKRIVKKIRSAVTDVDGEIRYDVDAKPGVSNLLSIHSALSGTSIADLETHFAGQGYGALKQEVADVVVSAIEPYQRRMDELMSDPAELDSILAKGAARAAEVASATRDRVYERVGLLAPRA</sequence>
<dbReference type="HAMAP" id="MF_00140_B">
    <property type="entry name" value="Trp_tRNA_synth_B"/>
    <property type="match status" value="1"/>
</dbReference>
<dbReference type="GO" id="GO:0006436">
    <property type="term" value="P:tryptophanyl-tRNA aminoacylation"/>
    <property type="evidence" value="ECO:0007669"/>
    <property type="project" value="UniProtKB-UniRule"/>
</dbReference>
<keyword evidence="2 8" id="KW-0436">Ligase</keyword>
<dbReference type="PROSITE" id="PS00178">
    <property type="entry name" value="AA_TRNA_LIGASE_I"/>
    <property type="match status" value="1"/>
</dbReference>
<dbReference type="InterPro" id="IPR024109">
    <property type="entry name" value="Trp-tRNA-ligase_bac-type"/>
</dbReference>
<accession>A0A1L3MI53</accession>
<feature type="binding site" evidence="8">
    <location>
        <begin position="155"/>
        <end position="157"/>
    </location>
    <ligand>
        <name>ATP</name>
        <dbReference type="ChEBI" id="CHEBI:30616"/>
    </ligand>
</feature>
<dbReference type="Gene3D" id="1.10.240.10">
    <property type="entry name" value="Tyrosyl-Transfer RNA Synthetase"/>
    <property type="match status" value="1"/>
</dbReference>
<evidence type="ECO:0000256" key="4">
    <source>
        <dbReference type="ARBA" id="ARBA00022840"/>
    </source>
</evidence>
<keyword evidence="6 8" id="KW-0030">Aminoacyl-tRNA synthetase</keyword>
<dbReference type="KEGG" id="jte:ASJ30_11575"/>
<evidence type="ECO:0000313" key="10">
    <source>
        <dbReference type="EMBL" id="APH02087.1"/>
    </source>
</evidence>
<dbReference type="Pfam" id="PF00579">
    <property type="entry name" value="tRNA-synt_1b"/>
    <property type="match status" value="1"/>
</dbReference>
<keyword evidence="3 8" id="KW-0547">Nucleotide-binding</keyword>
<evidence type="ECO:0000256" key="6">
    <source>
        <dbReference type="ARBA" id="ARBA00023146"/>
    </source>
</evidence>
<keyword evidence="4 8" id="KW-0067">ATP-binding</keyword>
<dbReference type="GO" id="GO:0004830">
    <property type="term" value="F:tryptophan-tRNA ligase activity"/>
    <property type="evidence" value="ECO:0007669"/>
    <property type="project" value="UniProtKB-UniRule"/>
</dbReference>
<evidence type="ECO:0000256" key="1">
    <source>
        <dbReference type="ARBA" id="ARBA00005594"/>
    </source>
</evidence>
<feature type="short sequence motif" description="'KMSKS' region" evidence="8">
    <location>
        <begin position="203"/>
        <end position="207"/>
    </location>
</feature>
<protein>
    <recommendedName>
        <fullName evidence="8">Tryptophan--tRNA ligase</fullName>
        <ecNumber evidence="8">6.1.1.2</ecNumber>
    </recommendedName>
    <alternativeName>
        <fullName evidence="8">Tryptophanyl-tRNA synthetase</fullName>
        <shortName evidence="8">TrpRS</shortName>
    </alternativeName>
</protein>
<keyword evidence="11" id="KW-1185">Reference proteome</keyword>
<evidence type="ECO:0000256" key="9">
    <source>
        <dbReference type="RuleBase" id="RU363036"/>
    </source>
</evidence>
<dbReference type="InterPro" id="IPR050203">
    <property type="entry name" value="Trp-tRNA_synthetase"/>
</dbReference>
<feature type="binding site" evidence="8">
    <location>
        <position position="194"/>
    </location>
    <ligand>
        <name>ATP</name>
        <dbReference type="ChEBI" id="CHEBI:30616"/>
    </ligand>
</feature>
<gene>
    <name evidence="8" type="primary">trpS</name>
    <name evidence="10" type="ORF">ASJ30_11575</name>
</gene>
<dbReference type="InterPro" id="IPR002305">
    <property type="entry name" value="aa-tRNA-synth_Ic"/>
</dbReference>
<dbReference type="EMBL" id="CP013290">
    <property type="protein sequence ID" value="APH02087.1"/>
    <property type="molecule type" value="Genomic_DNA"/>
</dbReference>
<organism evidence="10 11">
    <name type="scientific">Janibacter indicus</name>
    <dbReference type="NCBI Taxonomy" id="857417"/>
    <lineage>
        <taxon>Bacteria</taxon>
        <taxon>Bacillati</taxon>
        <taxon>Actinomycetota</taxon>
        <taxon>Actinomycetes</taxon>
        <taxon>Micrococcales</taxon>
        <taxon>Intrasporangiaceae</taxon>
        <taxon>Janibacter</taxon>
    </lineage>
</organism>
<comment type="catalytic activity">
    <reaction evidence="7 8">
        <text>tRNA(Trp) + L-tryptophan + ATP = L-tryptophyl-tRNA(Trp) + AMP + diphosphate + H(+)</text>
        <dbReference type="Rhea" id="RHEA:24080"/>
        <dbReference type="Rhea" id="RHEA-COMP:9671"/>
        <dbReference type="Rhea" id="RHEA-COMP:9705"/>
        <dbReference type="ChEBI" id="CHEBI:15378"/>
        <dbReference type="ChEBI" id="CHEBI:30616"/>
        <dbReference type="ChEBI" id="CHEBI:33019"/>
        <dbReference type="ChEBI" id="CHEBI:57912"/>
        <dbReference type="ChEBI" id="CHEBI:78442"/>
        <dbReference type="ChEBI" id="CHEBI:78535"/>
        <dbReference type="ChEBI" id="CHEBI:456215"/>
        <dbReference type="EC" id="6.1.1.2"/>
    </reaction>
</comment>
<comment type="function">
    <text evidence="8">Catalyzes the attachment of tryptophan to tRNA(Trp).</text>
</comment>
<feature type="binding site" evidence="8">
    <location>
        <begin position="203"/>
        <end position="207"/>
    </location>
    <ligand>
        <name>ATP</name>
        <dbReference type="ChEBI" id="CHEBI:30616"/>
    </ligand>
</feature>
<evidence type="ECO:0000256" key="8">
    <source>
        <dbReference type="HAMAP-Rule" id="MF_00140"/>
    </source>
</evidence>
<dbReference type="InterPro" id="IPR002306">
    <property type="entry name" value="Trp-tRNA-ligase"/>
</dbReference>
<evidence type="ECO:0000256" key="2">
    <source>
        <dbReference type="ARBA" id="ARBA00022598"/>
    </source>
</evidence>
<keyword evidence="8" id="KW-0963">Cytoplasm</keyword>
<dbReference type="CDD" id="cd00806">
    <property type="entry name" value="TrpRS_core"/>
    <property type="match status" value="1"/>
</dbReference>
<dbReference type="GO" id="GO:0005829">
    <property type="term" value="C:cytosol"/>
    <property type="evidence" value="ECO:0007669"/>
    <property type="project" value="TreeGrafter"/>
</dbReference>
<dbReference type="EC" id="6.1.1.2" evidence="8"/>
<dbReference type="PRINTS" id="PR01039">
    <property type="entry name" value="TRNASYNTHTRP"/>
</dbReference>
<evidence type="ECO:0000256" key="3">
    <source>
        <dbReference type="ARBA" id="ARBA00022741"/>
    </source>
</evidence>
<evidence type="ECO:0000256" key="5">
    <source>
        <dbReference type="ARBA" id="ARBA00022917"/>
    </source>
</evidence>
<evidence type="ECO:0000313" key="11">
    <source>
        <dbReference type="Proteomes" id="UP000182938"/>
    </source>
</evidence>
<feature type="binding site" evidence="8">
    <location>
        <begin position="28"/>
        <end position="29"/>
    </location>
    <ligand>
        <name>ATP</name>
        <dbReference type="ChEBI" id="CHEBI:30616"/>
    </ligand>
</feature>
<name>A0A1L3MI53_9MICO</name>
<dbReference type="GO" id="GO:0005524">
    <property type="term" value="F:ATP binding"/>
    <property type="evidence" value="ECO:0007669"/>
    <property type="project" value="UniProtKB-UniRule"/>
</dbReference>
<comment type="similarity">
    <text evidence="1 8 9">Belongs to the class-I aminoacyl-tRNA synthetase family.</text>
</comment>
<comment type="caution">
    <text evidence="8">Lacks conserved residue(s) required for the propagation of feature annotation.</text>
</comment>
<dbReference type="SUPFAM" id="SSF52374">
    <property type="entry name" value="Nucleotidylyl transferase"/>
    <property type="match status" value="1"/>
</dbReference>
<comment type="subunit">
    <text evidence="8">Homodimer.</text>
</comment>
<dbReference type="NCBIfam" id="TIGR00233">
    <property type="entry name" value="trpS"/>
    <property type="match status" value="1"/>
</dbReference>
<dbReference type="PANTHER" id="PTHR43766:SF1">
    <property type="entry name" value="TRYPTOPHAN--TRNA LIGASE, MITOCHONDRIAL"/>
    <property type="match status" value="1"/>
</dbReference>
<dbReference type="InterPro" id="IPR001412">
    <property type="entry name" value="aa-tRNA-synth_I_CS"/>
</dbReference>
<dbReference type="Gene3D" id="3.40.50.620">
    <property type="entry name" value="HUPs"/>
    <property type="match status" value="1"/>
</dbReference>
<evidence type="ECO:0000256" key="7">
    <source>
        <dbReference type="ARBA" id="ARBA00049929"/>
    </source>
</evidence>
<feature type="binding site" evidence="8">
    <location>
        <position position="143"/>
    </location>
    <ligand>
        <name>L-tryptophan</name>
        <dbReference type="ChEBI" id="CHEBI:57912"/>
    </ligand>
</feature>
<dbReference type="PANTHER" id="PTHR43766">
    <property type="entry name" value="TRYPTOPHAN--TRNA LIGASE, MITOCHONDRIAL"/>
    <property type="match status" value="1"/>
</dbReference>
<comment type="subcellular location">
    <subcellularLocation>
        <location evidence="8">Cytoplasm</location>
    </subcellularLocation>
</comment>
<dbReference type="FunFam" id="1.10.240.10:FF:000002">
    <property type="entry name" value="Tryptophan--tRNA ligase"/>
    <property type="match status" value="1"/>
</dbReference>
<reference evidence="10 11" key="1">
    <citation type="submission" date="2015-11" db="EMBL/GenBank/DDBJ databases">
        <authorList>
            <person name="Zhang Y."/>
            <person name="Guo Z."/>
        </authorList>
    </citation>
    <scope>NUCLEOTIDE SEQUENCE [LARGE SCALE GENOMIC DNA]</scope>
    <source>
        <strain evidence="10 11">YFY001</strain>
    </source>
</reference>
<feature type="binding site" evidence="8">
    <location>
        <begin position="19"/>
        <end position="21"/>
    </location>
    <ligand>
        <name>ATP</name>
        <dbReference type="ChEBI" id="CHEBI:30616"/>
    </ligand>
</feature>
<dbReference type="Proteomes" id="UP000182938">
    <property type="component" value="Chromosome"/>
</dbReference>
<keyword evidence="5 8" id="KW-0648">Protein biosynthesis</keyword>